<keyword evidence="8" id="KW-0472">Membrane</keyword>
<dbReference type="GO" id="GO:0000030">
    <property type="term" value="F:mannosyltransferase activity"/>
    <property type="evidence" value="ECO:0007669"/>
    <property type="project" value="InterPro"/>
</dbReference>
<evidence type="ECO:0000256" key="6">
    <source>
        <dbReference type="ARBA" id="ARBA00022968"/>
    </source>
</evidence>
<gene>
    <name evidence="11" type="ORF">I9W82_001731</name>
</gene>
<evidence type="ECO:0000256" key="5">
    <source>
        <dbReference type="ARBA" id="ARBA00022692"/>
    </source>
</evidence>
<evidence type="ECO:0000256" key="7">
    <source>
        <dbReference type="ARBA" id="ARBA00022989"/>
    </source>
</evidence>
<dbReference type="Pfam" id="PF12141">
    <property type="entry name" value="BMT"/>
    <property type="match status" value="1"/>
</dbReference>
<proteinExistence type="inferred from homology"/>
<protein>
    <submittedName>
        <fullName evidence="11">BMT4</fullName>
    </submittedName>
</protein>
<evidence type="ECO:0000256" key="10">
    <source>
        <dbReference type="SAM" id="MobiDB-lite"/>
    </source>
</evidence>
<dbReference type="GO" id="GO:0071555">
    <property type="term" value="P:cell wall organization"/>
    <property type="evidence" value="ECO:0007669"/>
    <property type="project" value="UniProtKB-KW"/>
</dbReference>
<dbReference type="GeneID" id="93650360"/>
<keyword evidence="5" id="KW-0812">Transmembrane</keyword>
<dbReference type="AlphaFoldDB" id="A0A8H7ZJ33"/>
<comment type="similarity">
    <text evidence="2">Belongs to the BMT family.</text>
</comment>
<feature type="compositionally biased region" description="Basic and acidic residues" evidence="10">
    <location>
        <begin position="666"/>
        <end position="675"/>
    </location>
</feature>
<organism evidence="11 12">
    <name type="scientific">Candida metapsilosis</name>
    <dbReference type="NCBI Taxonomy" id="273372"/>
    <lineage>
        <taxon>Eukaryota</taxon>
        <taxon>Fungi</taxon>
        <taxon>Dikarya</taxon>
        <taxon>Ascomycota</taxon>
        <taxon>Saccharomycotina</taxon>
        <taxon>Pichiomycetes</taxon>
        <taxon>Debaryomycetaceae</taxon>
        <taxon>Candida/Lodderomyces clade</taxon>
        <taxon>Candida</taxon>
    </lineage>
</organism>
<dbReference type="RefSeq" id="XP_067548967.1">
    <property type="nucleotide sequence ID" value="XM_067690509.1"/>
</dbReference>
<feature type="compositionally biased region" description="Basic and acidic residues" evidence="10">
    <location>
        <begin position="635"/>
        <end position="658"/>
    </location>
</feature>
<dbReference type="GO" id="GO:0016020">
    <property type="term" value="C:membrane"/>
    <property type="evidence" value="ECO:0007669"/>
    <property type="project" value="UniProtKB-SubCell"/>
</dbReference>
<reference evidence="11 12" key="1">
    <citation type="submission" date="2020-12" db="EMBL/GenBank/DDBJ databases">
        <title>Effect of drift, selection, and recombination on the evolution of hybrid genomes in Candida yeast pathogens.</title>
        <authorList>
            <person name="Mixao V."/>
            <person name="Ksiezopolska E."/>
            <person name="Saus E."/>
            <person name="Boekhout T."/>
            <person name="Gacser A."/>
            <person name="Gabaldon T."/>
        </authorList>
    </citation>
    <scope>NUCLEOTIDE SEQUENCE [LARGE SCALE GENOMIC DNA]</scope>
    <source>
        <strain evidence="11 12">BP57</strain>
    </source>
</reference>
<accession>A0A8H7ZJ33</accession>
<feature type="compositionally biased region" description="Low complexity" evidence="10">
    <location>
        <begin position="680"/>
        <end position="730"/>
    </location>
</feature>
<evidence type="ECO:0000256" key="9">
    <source>
        <dbReference type="ARBA" id="ARBA00023316"/>
    </source>
</evidence>
<comment type="caution">
    <text evidence="11">The sequence shown here is derived from an EMBL/GenBank/DDBJ whole genome shotgun (WGS) entry which is preliminary data.</text>
</comment>
<evidence type="ECO:0000313" key="12">
    <source>
        <dbReference type="Proteomes" id="UP000669133"/>
    </source>
</evidence>
<dbReference type="Proteomes" id="UP000669133">
    <property type="component" value="Unassembled WGS sequence"/>
</dbReference>
<keyword evidence="7" id="KW-1133">Transmembrane helix</keyword>
<comment type="subcellular location">
    <subcellularLocation>
        <location evidence="1">Membrane</location>
        <topology evidence="1">Single-pass type II membrane protein</topology>
    </subcellularLocation>
</comment>
<keyword evidence="12" id="KW-1185">Reference proteome</keyword>
<keyword evidence="3" id="KW-0328">Glycosyltransferase</keyword>
<feature type="region of interest" description="Disordered" evidence="10">
    <location>
        <begin position="635"/>
        <end position="755"/>
    </location>
</feature>
<evidence type="ECO:0000256" key="2">
    <source>
        <dbReference type="ARBA" id="ARBA00009486"/>
    </source>
</evidence>
<evidence type="ECO:0000256" key="4">
    <source>
        <dbReference type="ARBA" id="ARBA00022679"/>
    </source>
</evidence>
<dbReference type="InterPro" id="IPR021988">
    <property type="entry name" value="BMT1"/>
</dbReference>
<name>A0A8H7ZJ33_9ASCO</name>
<evidence type="ECO:0000256" key="3">
    <source>
        <dbReference type="ARBA" id="ARBA00022676"/>
    </source>
</evidence>
<keyword evidence="6" id="KW-0735">Signal-anchor</keyword>
<evidence type="ECO:0000256" key="8">
    <source>
        <dbReference type="ARBA" id="ARBA00023136"/>
    </source>
</evidence>
<evidence type="ECO:0000313" key="11">
    <source>
        <dbReference type="EMBL" id="KAG5419851.1"/>
    </source>
</evidence>
<evidence type="ECO:0000256" key="1">
    <source>
        <dbReference type="ARBA" id="ARBA00004606"/>
    </source>
</evidence>
<dbReference type="OrthoDB" id="3631276at2759"/>
<feature type="compositionally biased region" description="Basic and acidic residues" evidence="10">
    <location>
        <begin position="731"/>
        <end position="755"/>
    </location>
</feature>
<sequence>MMKKYLPLFPKPRQIRKTYLAIPFVLITLVLLHFLNTYDTVKQWSVQVIGNKLPISHYREKPITILPSDFSTALKIDHNLTANNNEIVKYHGSASALSLAITNQTYTPHPITLFASTPVVSIFEEETRADAKDATCDNLQLDKEVSITKSVEMKQDWKLIAKTLLNQITHDDSLKEIAGFFKGKLAKYIETNALNEKHFYKFAGTSVWLSKYGVHLMVSRLLFTQTARKANPQISLLYAQIYDENWQELTNVDLVLPIIDDDGERKYESVNFPRVMSIPFYHNSKKTKKRWYGPEDTRILLSKNEYGDEEPMIIFNSFHRQVLEAAEDANGEKKPVKYGFYRSMFMGYLFRYQRGKLNVDAGQDRRASETRYNKVVELRIEGQERQKIEKNWTPFINPSERKSSVLKGADEHMYIVYQWDNLKILKCELANAKQDSKCQIVYKQDSKDGDAKVGPVRGGTELIPIKAKSKSNLDQVWIGFLRAHIDKCGCGKAMYRPNFIVLGEKNGQFKLSYLSSSISFNMAVDGWKYADVQCARRDPNVLIPNGISMYEPKKDYLSLTLSVADKNDNLVHVSGIKKLVDELDLNWGEYSVSSVAAEKSPLISCVVASSSQFCKDYGLEQDKLGVSEAARQKAKEEAEAAEKAKAEKEKEKEKENGGGKEGNAGKTDDKQKLPGEDSSDNQNANSNQQPPAQPVNEQQPPAQPQAEQKGDQPQAEQKGDQQQQQQPPAQQDEHPNEDQKDRTKESENKPEQKAN</sequence>
<keyword evidence="4" id="KW-0808">Transferase</keyword>
<dbReference type="EMBL" id="JAEOAQ010000002">
    <property type="protein sequence ID" value="KAG5419851.1"/>
    <property type="molecule type" value="Genomic_DNA"/>
</dbReference>
<keyword evidence="9" id="KW-0961">Cell wall biogenesis/degradation</keyword>